<comment type="caution">
    <text evidence="3">The sequence shown here is derived from an EMBL/GenBank/DDBJ whole genome shotgun (WGS) entry which is preliminary data.</text>
</comment>
<sequence>MGFPDRIERTVELAHRPEVVWGALTTAEGLRSWLGDRASIDLRPGGTAEVAWTTEGQIAEIRVERVEEPRVFGFTWRVDGVARDDPRRTYVEFTLEPTPAGTRLHLVESGFAQLGDEDHRRGHTSHDEGWTHELGELVAYLDTGRDGA</sequence>
<feature type="domain" description="Activator of Hsp90 ATPase homologue 1/2-like C-terminal" evidence="2">
    <location>
        <begin position="16"/>
        <end position="141"/>
    </location>
</feature>
<protein>
    <submittedName>
        <fullName evidence="3">Uncharacterized protein YndB with AHSA1/START domain</fullName>
    </submittedName>
</protein>
<dbReference type="InterPro" id="IPR013538">
    <property type="entry name" value="ASHA1/2-like_C"/>
</dbReference>
<accession>A0A4R6UK11</accession>
<dbReference type="Pfam" id="PF08327">
    <property type="entry name" value="AHSA1"/>
    <property type="match status" value="1"/>
</dbReference>
<dbReference type="AlphaFoldDB" id="A0A4R6UK11"/>
<gene>
    <name evidence="3" type="ORF">EV188_11333</name>
</gene>
<evidence type="ECO:0000313" key="4">
    <source>
        <dbReference type="Proteomes" id="UP000295705"/>
    </source>
</evidence>
<comment type="similarity">
    <text evidence="1">Belongs to the AHA1 family.</text>
</comment>
<keyword evidence="4" id="KW-1185">Reference proteome</keyword>
<organism evidence="3 4">
    <name type="scientific">Actinomycetospora succinea</name>
    <dbReference type="NCBI Taxonomy" id="663603"/>
    <lineage>
        <taxon>Bacteria</taxon>
        <taxon>Bacillati</taxon>
        <taxon>Actinomycetota</taxon>
        <taxon>Actinomycetes</taxon>
        <taxon>Pseudonocardiales</taxon>
        <taxon>Pseudonocardiaceae</taxon>
        <taxon>Actinomycetospora</taxon>
    </lineage>
</organism>
<dbReference type="OrthoDB" id="9803476at2"/>
<dbReference type="Gene3D" id="3.30.530.20">
    <property type="match status" value="1"/>
</dbReference>
<dbReference type="Proteomes" id="UP000295705">
    <property type="component" value="Unassembled WGS sequence"/>
</dbReference>
<dbReference type="EMBL" id="SNYO01000013">
    <property type="protein sequence ID" value="TDQ47288.1"/>
    <property type="molecule type" value="Genomic_DNA"/>
</dbReference>
<dbReference type="RefSeq" id="WP_133829728.1">
    <property type="nucleotide sequence ID" value="NZ_BAABHR010000039.1"/>
</dbReference>
<evidence type="ECO:0000313" key="3">
    <source>
        <dbReference type="EMBL" id="TDQ47288.1"/>
    </source>
</evidence>
<reference evidence="3 4" key="1">
    <citation type="submission" date="2019-03" db="EMBL/GenBank/DDBJ databases">
        <title>Genomic Encyclopedia of Type Strains, Phase IV (KMG-IV): sequencing the most valuable type-strain genomes for metagenomic binning, comparative biology and taxonomic classification.</title>
        <authorList>
            <person name="Goeker M."/>
        </authorList>
    </citation>
    <scope>NUCLEOTIDE SEQUENCE [LARGE SCALE GENOMIC DNA]</scope>
    <source>
        <strain evidence="3 4">DSM 45775</strain>
    </source>
</reference>
<proteinExistence type="inferred from homology"/>
<name>A0A4R6UK11_9PSEU</name>
<evidence type="ECO:0000259" key="2">
    <source>
        <dbReference type="Pfam" id="PF08327"/>
    </source>
</evidence>
<dbReference type="InterPro" id="IPR023393">
    <property type="entry name" value="START-like_dom_sf"/>
</dbReference>
<dbReference type="SUPFAM" id="SSF55961">
    <property type="entry name" value="Bet v1-like"/>
    <property type="match status" value="1"/>
</dbReference>
<evidence type="ECO:0000256" key="1">
    <source>
        <dbReference type="ARBA" id="ARBA00006817"/>
    </source>
</evidence>